<gene>
    <name evidence="1" type="ORF">E2C01_036553</name>
</gene>
<comment type="caution">
    <text evidence="1">The sequence shown here is derived from an EMBL/GenBank/DDBJ whole genome shotgun (WGS) entry which is preliminary data.</text>
</comment>
<name>A0A5B7F5W2_PORTR</name>
<keyword evidence="2" id="KW-1185">Reference proteome</keyword>
<reference evidence="1 2" key="1">
    <citation type="submission" date="2019-05" db="EMBL/GenBank/DDBJ databases">
        <title>Another draft genome of Portunus trituberculatus and its Hox gene families provides insights of decapod evolution.</title>
        <authorList>
            <person name="Jeong J.-H."/>
            <person name="Song I."/>
            <person name="Kim S."/>
            <person name="Choi T."/>
            <person name="Kim D."/>
            <person name="Ryu S."/>
            <person name="Kim W."/>
        </authorList>
    </citation>
    <scope>NUCLEOTIDE SEQUENCE [LARGE SCALE GENOMIC DNA]</scope>
    <source>
        <tissue evidence="1">Muscle</tissue>
    </source>
</reference>
<dbReference type="EMBL" id="VSRR010005613">
    <property type="protein sequence ID" value="MPC42920.1"/>
    <property type="molecule type" value="Genomic_DNA"/>
</dbReference>
<dbReference type="AlphaFoldDB" id="A0A5B7F5W2"/>
<evidence type="ECO:0000313" key="1">
    <source>
        <dbReference type="EMBL" id="MPC42920.1"/>
    </source>
</evidence>
<accession>A0A5B7F5W2</accession>
<sequence length="66" mass="7524">MHRAGEKCVMACTDQVKRPWLAQLRTSHLSSKMFESLHWSGGPTDYLRRSAEHPHFLVDKSAPTCV</sequence>
<evidence type="ECO:0000313" key="2">
    <source>
        <dbReference type="Proteomes" id="UP000324222"/>
    </source>
</evidence>
<organism evidence="1 2">
    <name type="scientific">Portunus trituberculatus</name>
    <name type="common">Swimming crab</name>
    <name type="synonym">Neptunus trituberculatus</name>
    <dbReference type="NCBI Taxonomy" id="210409"/>
    <lineage>
        <taxon>Eukaryota</taxon>
        <taxon>Metazoa</taxon>
        <taxon>Ecdysozoa</taxon>
        <taxon>Arthropoda</taxon>
        <taxon>Crustacea</taxon>
        <taxon>Multicrustacea</taxon>
        <taxon>Malacostraca</taxon>
        <taxon>Eumalacostraca</taxon>
        <taxon>Eucarida</taxon>
        <taxon>Decapoda</taxon>
        <taxon>Pleocyemata</taxon>
        <taxon>Brachyura</taxon>
        <taxon>Eubrachyura</taxon>
        <taxon>Portunoidea</taxon>
        <taxon>Portunidae</taxon>
        <taxon>Portuninae</taxon>
        <taxon>Portunus</taxon>
    </lineage>
</organism>
<dbReference type="Proteomes" id="UP000324222">
    <property type="component" value="Unassembled WGS sequence"/>
</dbReference>
<proteinExistence type="predicted"/>
<protein>
    <submittedName>
        <fullName evidence="1">Uncharacterized protein</fullName>
    </submittedName>
</protein>